<dbReference type="InterPro" id="IPR036291">
    <property type="entry name" value="NAD(P)-bd_dom_sf"/>
</dbReference>
<dbReference type="EC" id="1.-.-.-" evidence="3"/>
<dbReference type="InterPro" id="IPR020904">
    <property type="entry name" value="Sc_DH/Rdtase_CS"/>
</dbReference>
<dbReference type="InterPro" id="IPR002347">
    <property type="entry name" value="SDR_fam"/>
</dbReference>
<name>A0A6S6WQQ4_9GAMM</name>
<dbReference type="Pfam" id="PF00106">
    <property type="entry name" value="adh_short"/>
    <property type="match status" value="1"/>
</dbReference>
<dbReference type="Gene3D" id="3.40.50.720">
    <property type="entry name" value="NAD(P)-binding Rossmann-like Domain"/>
    <property type="match status" value="1"/>
</dbReference>
<dbReference type="PANTHER" id="PTHR44196">
    <property type="entry name" value="DEHYDROGENASE/REDUCTASE SDR FAMILY MEMBER 7B"/>
    <property type="match status" value="1"/>
</dbReference>
<evidence type="ECO:0000313" key="3">
    <source>
        <dbReference type="EMBL" id="CAB0150102.1"/>
    </source>
</evidence>
<dbReference type="Proteomes" id="UP000481517">
    <property type="component" value="Unassembled WGS sequence"/>
</dbReference>
<protein>
    <submittedName>
        <fullName evidence="3">Putative oxidoreductase</fullName>
        <ecNumber evidence="3">1.-.-.-</ecNumber>
    </submittedName>
</protein>
<evidence type="ECO:0000256" key="1">
    <source>
        <dbReference type="ARBA" id="ARBA00006484"/>
    </source>
</evidence>
<evidence type="ECO:0000256" key="2">
    <source>
        <dbReference type="ARBA" id="ARBA00023002"/>
    </source>
</evidence>
<keyword evidence="2 3" id="KW-0560">Oxidoreductase</keyword>
<proteinExistence type="inferred from homology"/>
<dbReference type="PANTHER" id="PTHR44196:SF1">
    <property type="entry name" value="DEHYDROGENASE_REDUCTASE SDR FAMILY MEMBER 7B"/>
    <property type="match status" value="1"/>
</dbReference>
<organism evidence="3 4">
    <name type="scientific">Pseudidiomarina piscicola</name>
    <dbReference type="NCBI Taxonomy" id="2614830"/>
    <lineage>
        <taxon>Bacteria</taxon>
        <taxon>Pseudomonadati</taxon>
        <taxon>Pseudomonadota</taxon>
        <taxon>Gammaproteobacteria</taxon>
        <taxon>Alteromonadales</taxon>
        <taxon>Idiomarinaceae</taxon>
        <taxon>Pseudidiomarina</taxon>
    </lineage>
</organism>
<gene>
    <name evidence="3" type="ORF">PSI9734_00669</name>
</gene>
<reference evidence="3 4" key="1">
    <citation type="submission" date="2020-02" db="EMBL/GenBank/DDBJ databases">
        <authorList>
            <person name="Rodrigo-Torres L."/>
            <person name="Arahal R. D."/>
            <person name="Lucena T."/>
        </authorList>
    </citation>
    <scope>NUCLEOTIDE SEQUENCE [LARGE SCALE GENOMIC DNA]</scope>
    <source>
        <strain evidence="3 4">CECT 9734</strain>
    </source>
</reference>
<keyword evidence="4" id="KW-1185">Reference proteome</keyword>
<comment type="similarity">
    <text evidence="1">Belongs to the short-chain dehydrogenases/reductases (SDR) family.</text>
</comment>
<dbReference type="PRINTS" id="PR00081">
    <property type="entry name" value="GDHRDH"/>
</dbReference>
<dbReference type="SUPFAM" id="SSF51735">
    <property type="entry name" value="NAD(P)-binding Rossmann-fold domains"/>
    <property type="match status" value="1"/>
</dbReference>
<dbReference type="PROSITE" id="PS00061">
    <property type="entry name" value="ADH_SHORT"/>
    <property type="match status" value="1"/>
</dbReference>
<dbReference type="GO" id="GO:0016020">
    <property type="term" value="C:membrane"/>
    <property type="evidence" value="ECO:0007669"/>
    <property type="project" value="TreeGrafter"/>
</dbReference>
<dbReference type="GO" id="GO:0016491">
    <property type="term" value="F:oxidoreductase activity"/>
    <property type="evidence" value="ECO:0007669"/>
    <property type="project" value="UniProtKB-KW"/>
</dbReference>
<dbReference type="AlphaFoldDB" id="A0A6S6WQQ4"/>
<accession>A0A6S6WQQ4</accession>
<evidence type="ECO:0000313" key="4">
    <source>
        <dbReference type="Proteomes" id="UP000481517"/>
    </source>
</evidence>
<sequence length="245" mass="26885">MSDPMQVLITGATSGIGKQLALDYAAEGHHVVACGRNQQALSELEQRYPEHIAGQVLDMTNAQETVQALRAYSNVDVVILVAGLCEYLDVDNFSADLFARVFDVNVVGTMRCVEGLLPNLRAGSKLVIVGSTARLLPFTKAQAYGGSKAALHYITQSLQVDLAERGIKVLSVSPGFVETPMTQQNDFEMPMQVSVEFASNSIRRGIAKNKVDITFPRTFGWFLKFASRLPQSWQLALSRRFKQAS</sequence>
<dbReference type="EMBL" id="CADCXY010000001">
    <property type="protein sequence ID" value="CAB0150102.1"/>
    <property type="molecule type" value="Genomic_DNA"/>
</dbReference>